<dbReference type="EMBL" id="CAJNYV010006144">
    <property type="protein sequence ID" value="CAF3804955.1"/>
    <property type="molecule type" value="Genomic_DNA"/>
</dbReference>
<evidence type="ECO:0000256" key="1">
    <source>
        <dbReference type="SAM" id="MobiDB-lite"/>
    </source>
</evidence>
<name>A0A819BMW6_9BILA</name>
<feature type="compositionally biased region" description="Basic and acidic residues" evidence="1">
    <location>
        <begin position="12"/>
        <end position="40"/>
    </location>
</feature>
<gene>
    <name evidence="2" type="ORF">KIK155_LOCUS32654</name>
    <name evidence="3" type="ORF">TOA249_LOCUS32776</name>
</gene>
<evidence type="ECO:0000313" key="4">
    <source>
        <dbReference type="Proteomes" id="UP000663865"/>
    </source>
</evidence>
<organism evidence="2 4">
    <name type="scientific">Rotaria socialis</name>
    <dbReference type="NCBI Taxonomy" id="392032"/>
    <lineage>
        <taxon>Eukaryota</taxon>
        <taxon>Metazoa</taxon>
        <taxon>Spiralia</taxon>
        <taxon>Gnathifera</taxon>
        <taxon>Rotifera</taxon>
        <taxon>Eurotatoria</taxon>
        <taxon>Bdelloidea</taxon>
        <taxon>Philodinida</taxon>
        <taxon>Philodinidae</taxon>
        <taxon>Rotaria</taxon>
    </lineage>
</organism>
<dbReference type="EMBL" id="CAJOBS010008720">
    <property type="protein sequence ID" value="CAF4931393.1"/>
    <property type="molecule type" value="Genomic_DNA"/>
</dbReference>
<proteinExistence type="predicted"/>
<dbReference type="Proteomes" id="UP000663838">
    <property type="component" value="Unassembled WGS sequence"/>
</dbReference>
<evidence type="ECO:0000313" key="2">
    <source>
        <dbReference type="EMBL" id="CAF3804955.1"/>
    </source>
</evidence>
<comment type="caution">
    <text evidence="2">The sequence shown here is derived from an EMBL/GenBank/DDBJ whole genome shotgun (WGS) entry which is preliminary data.</text>
</comment>
<protein>
    <submittedName>
        <fullName evidence="2">Uncharacterized protein</fullName>
    </submittedName>
</protein>
<sequence>MFGKKTSVSDQAKAHSRELRKTDRELVRDRHRLEAEEQRI</sequence>
<reference evidence="2" key="1">
    <citation type="submission" date="2021-02" db="EMBL/GenBank/DDBJ databases">
        <authorList>
            <person name="Nowell W R."/>
        </authorList>
    </citation>
    <scope>NUCLEOTIDE SEQUENCE</scope>
</reference>
<feature type="region of interest" description="Disordered" evidence="1">
    <location>
        <begin position="1"/>
        <end position="40"/>
    </location>
</feature>
<evidence type="ECO:0000313" key="3">
    <source>
        <dbReference type="EMBL" id="CAF4931393.1"/>
    </source>
</evidence>
<dbReference type="AlphaFoldDB" id="A0A819BMW6"/>
<feature type="compositionally biased region" description="Polar residues" evidence="1">
    <location>
        <begin position="1"/>
        <end position="10"/>
    </location>
</feature>
<feature type="non-terminal residue" evidence="2">
    <location>
        <position position="1"/>
    </location>
</feature>
<accession>A0A819BMW6</accession>
<dbReference type="Proteomes" id="UP000663865">
    <property type="component" value="Unassembled WGS sequence"/>
</dbReference>